<gene>
    <name evidence="3" type="ORF">E6K81_10140</name>
</gene>
<reference evidence="3 4" key="1">
    <citation type="journal article" date="2019" name="Nat. Microbiol.">
        <title>Mediterranean grassland soil C-N compound turnover is dependent on rainfall and depth, and is mediated by genomically divergent microorganisms.</title>
        <authorList>
            <person name="Diamond S."/>
            <person name="Andeer P.F."/>
            <person name="Li Z."/>
            <person name="Crits-Christoph A."/>
            <person name="Burstein D."/>
            <person name="Anantharaman K."/>
            <person name="Lane K.R."/>
            <person name="Thomas B.C."/>
            <person name="Pan C."/>
            <person name="Northen T.R."/>
            <person name="Banfield J.F."/>
        </authorList>
    </citation>
    <scope>NUCLEOTIDE SEQUENCE [LARGE SCALE GENOMIC DNA]</scope>
    <source>
        <strain evidence="3">WS_11</strain>
    </source>
</reference>
<dbReference type="InterPro" id="IPR011050">
    <property type="entry name" value="Pectin_lyase_fold/virulence"/>
</dbReference>
<proteinExistence type="predicted"/>
<organism evidence="3 4">
    <name type="scientific">Eiseniibacteriota bacterium</name>
    <dbReference type="NCBI Taxonomy" id="2212470"/>
    <lineage>
        <taxon>Bacteria</taxon>
        <taxon>Candidatus Eiseniibacteriota</taxon>
    </lineage>
</organism>
<evidence type="ECO:0000259" key="2">
    <source>
        <dbReference type="Pfam" id="PF13229"/>
    </source>
</evidence>
<protein>
    <submittedName>
        <fullName evidence="3">Right-handed parallel beta-helix repeat-containing protein</fullName>
    </submittedName>
</protein>
<dbReference type="Gene3D" id="2.160.20.10">
    <property type="entry name" value="Single-stranded right-handed beta-helix, Pectin lyase-like"/>
    <property type="match status" value="2"/>
</dbReference>
<comment type="caution">
    <text evidence="3">The sequence shown here is derived from an EMBL/GenBank/DDBJ whole genome shotgun (WGS) entry which is preliminary data.</text>
</comment>
<sequence>MAAIVSLIAGAAIGLTPPASAADYYVGGGSCSDAGPGTLTTPYCTITAALAAHHGAGTTLNVLPGVYREQVTLPASGAAGSPLTLRALGAPDQPVVIDGADDFSDPARWVEQSGDVWLAATVTWSPVQVFVDGVRLTRSGAAPADLAPGSFVYVAGTGLYVNAGGNPGLRQAAVGHRAYGFYLAGRSWVTLDGFTITRNEDRGVELTGSSNVEVLHNVISLAGRYGIQASGCSAIGIRANLVFVNGDHGIALTAGSTGCTLEDNESFRNVFAAQRQANGIYLYNAPGNLIQR</sequence>
<feature type="chain" id="PRO_5022245780" evidence="1">
    <location>
        <begin position="22"/>
        <end position="292"/>
    </location>
</feature>
<dbReference type="InterPro" id="IPR012334">
    <property type="entry name" value="Pectin_lyas_fold"/>
</dbReference>
<evidence type="ECO:0000256" key="1">
    <source>
        <dbReference type="SAM" id="SignalP"/>
    </source>
</evidence>
<dbReference type="SUPFAM" id="SSF51126">
    <property type="entry name" value="Pectin lyase-like"/>
    <property type="match status" value="1"/>
</dbReference>
<dbReference type="AlphaFoldDB" id="A0A538U6B8"/>
<dbReference type="Pfam" id="PF13229">
    <property type="entry name" value="Beta_helix"/>
    <property type="match status" value="1"/>
</dbReference>
<dbReference type="Proteomes" id="UP000319771">
    <property type="component" value="Unassembled WGS sequence"/>
</dbReference>
<feature type="non-terminal residue" evidence="3">
    <location>
        <position position="292"/>
    </location>
</feature>
<dbReference type="EMBL" id="VBPB01000164">
    <property type="protein sequence ID" value="TMQ71425.1"/>
    <property type="molecule type" value="Genomic_DNA"/>
</dbReference>
<feature type="domain" description="Right handed beta helix" evidence="2">
    <location>
        <begin position="153"/>
        <end position="287"/>
    </location>
</feature>
<evidence type="ECO:0000313" key="4">
    <source>
        <dbReference type="Proteomes" id="UP000319771"/>
    </source>
</evidence>
<name>A0A538U6B8_UNCEI</name>
<keyword evidence="1" id="KW-0732">Signal</keyword>
<feature type="signal peptide" evidence="1">
    <location>
        <begin position="1"/>
        <end position="21"/>
    </location>
</feature>
<evidence type="ECO:0000313" key="3">
    <source>
        <dbReference type="EMBL" id="TMQ71425.1"/>
    </source>
</evidence>
<dbReference type="InterPro" id="IPR039448">
    <property type="entry name" value="Beta_helix"/>
</dbReference>
<accession>A0A538U6B8</accession>